<organism evidence="1 2">
    <name type="scientific">Paramecium bursaria Chlorella virus 1</name>
    <name type="common">PBCV-1</name>
    <dbReference type="NCBI Taxonomy" id="10506"/>
    <lineage>
        <taxon>Viruses</taxon>
        <taxon>Varidnaviria</taxon>
        <taxon>Bamfordvirae</taxon>
        <taxon>Nucleocytoviricota</taxon>
        <taxon>Megaviricetes</taxon>
        <taxon>Algavirales</taxon>
        <taxon>Phycodnaviridae</taxon>
        <taxon>Chlorovirus</taxon>
        <taxon>Chlorovirus vanettense</taxon>
    </lineage>
</organism>
<gene>
    <name evidence="1" type="primary">a144L</name>
</gene>
<organismHost>
    <name type="scientific">Chlorella</name>
    <dbReference type="NCBI Taxonomy" id="3071"/>
</organismHost>
<reference evidence="1 2" key="2">
    <citation type="journal article" date="1995" name="Virology">
        <title>Analysis of 43 kb of the Chlorella virus PBCV-1 330-kb genome: map positions 45 to 88.</title>
        <authorList>
            <person name="Li Y."/>
            <person name="Lu Z."/>
            <person name="Burbank D.E."/>
            <person name="Kutish G.F."/>
            <person name="Rock D.L."/>
            <person name="Van Etten J.L."/>
        </authorList>
    </citation>
    <scope>NUCLEOTIDE SEQUENCE [LARGE SCALE GENOMIC DNA]</scope>
</reference>
<proteinExistence type="predicted"/>
<dbReference type="OrthoDB" id="31291at10239"/>
<reference evidence="1 2" key="7">
    <citation type="journal article" date="2000" name="Virology">
        <title>Characterization of a beta-1,3-glucanase encoded by chlorella virus PBCV-1.</title>
        <authorList>
            <person name="Sun L."/>
            <person name="Gurnon J.R."/>
            <person name="Adams B.J."/>
            <person name="Graves M.V."/>
            <person name="Van Etten J.L."/>
        </authorList>
    </citation>
    <scope>NUCLEOTIDE SEQUENCE [LARGE SCALE GENOMIC DNA]</scope>
</reference>
<name>Q84464_PBCV1</name>
<dbReference type="KEGG" id="vg:917988"/>
<dbReference type="RefSeq" id="NP_048492.3">
    <property type="nucleotide sequence ID" value="NC_000852.5"/>
</dbReference>
<reference evidence="1 2" key="5">
    <citation type="journal article" date="1997" name="Virology">
        <title>Analysis of 74 kb of DNA located at the right end of the 330-kb chlorella virus PBCV-1 genome.</title>
        <authorList>
            <person name="Li Y."/>
            <person name="Lu Z."/>
            <person name="Sun L."/>
            <person name="Ropp S."/>
            <person name="Kutish G.F."/>
            <person name="Rock D.L."/>
            <person name="Van Etten J.L."/>
        </authorList>
    </citation>
    <scope>NUCLEOTIDE SEQUENCE [LARGE SCALE GENOMIC DNA]</scope>
</reference>
<reference evidence="1 2" key="4">
    <citation type="journal article" date="1996" name="Virology">
        <title>Analysis of 76 kb of the chlorella virus PBCV-1 330-kb genome: map positions 182 to 258.</title>
        <authorList>
            <person name="Kutish G.F."/>
            <person name="Li Y."/>
            <person name="Lu Z."/>
            <person name="Furuta M."/>
            <person name="Rock D.L."/>
            <person name="Van Etten J.L."/>
        </authorList>
    </citation>
    <scope>NUCLEOTIDE SEQUENCE [LARGE SCALE GENOMIC DNA]</scope>
</reference>
<dbReference type="Proteomes" id="UP000000862">
    <property type="component" value="Segment"/>
</dbReference>
<reference evidence="1 2" key="1">
    <citation type="journal article" date="1995" name="Virology">
        <title>Analysis of 45 kb of DNA located at the left end of the chlorella virus PBCV-1 genome.</title>
        <authorList>
            <person name="Lu Z."/>
            <person name="Li Y."/>
            <person name="Zhang Y."/>
            <person name="Kutish G.F."/>
            <person name="Rock D.L."/>
            <person name="Van Etten J.L."/>
        </authorList>
    </citation>
    <scope>NUCLEOTIDE SEQUENCE [LARGE SCALE GENOMIC DNA]</scope>
</reference>
<keyword evidence="2" id="KW-1185">Reference proteome</keyword>
<accession>Q84464</accession>
<dbReference type="EMBL" id="JF411744">
    <property type="protein sequence ID" value="AAC96512.3"/>
    <property type="molecule type" value="Genomic_DNA"/>
</dbReference>
<reference evidence="1 2" key="6">
    <citation type="journal article" date="1999" name="Virology">
        <title>Chlorella virus PBCV-1 encodes a functional homospermidine synthase.</title>
        <authorList>
            <person name="Kaiser A."/>
            <person name="Vollmert M."/>
            <person name="Tholl D."/>
            <person name="Graves M.V."/>
            <person name="Gurnon J.R."/>
            <person name="Xing W."/>
            <person name="Lisec A.D."/>
            <person name="Nickerson K.W."/>
            <person name="Van Etten J.L."/>
        </authorList>
    </citation>
    <scope>NUCLEOTIDE SEQUENCE [LARGE SCALE GENOMIC DNA]</scope>
</reference>
<sequence length="498" mass="57630">MYDNDHSFSFLHSVFWFVDCEFCDLFVGFCVLNAYLVGVRNSSYFCVNFDGICRLWRGFRSVLFVHRYKFIGSLFMYDNDHSFPFLHSVFWFVDCEFCDLFVGFCVLNAYLVGIRNSSYFCVNFDGICRLWCGFRRGFNSTLFVHCYECIRILVPRDDVNSFTDLHPVFGLGNGHLRQLLVRFSVLQAYFVSVRNGSYFRGDYDGSCWCGFGTGFGSGFGSGFNSTLFVHRYECIRILVTYNDVNSFADLHPVFGLGNSHLRQLLVRFSVLKAYFVGIWHRRHLRGYNDGSSGCRGFTGRFGCGFNSTLLVHRDESIRILVTYNDVNSFSDLHPVFGLGNSHLRQFLVWFGVLQAYFIGIWYRRHLRCDNDGSNGCRGFHRGFTSTSLGNVFHYPCLCIYGNINRFVSLESVLSLRNPRRNITVGDVILIRHYKLVCVYDISYLTGYYFCPRWWFRGADSRTFTTITAFKHVVKYFLNFGKSTENVVLCHGICTRGCP</sequence>
<evidence type="ECO:0000313" key="2">
    <source>
        <dbReference type="Proteomes" id="UP000000862"/>
    </source>
</evidence>
<reference evidence="1 2" key="8">
    <citation type="journal article" date="2010" name="J. Virol.">
        <title>Microarray analysis of Paramecium bursaria chlorella virus 1 transcription.</title>
        <authorList>
            <person name="Yanai-Balser G.M."/>
            <person name="Duncan G.A."/>
            <person name="Eudy J.D."/>
            <person name="Wang D."/>
            <person name="Li X."/>
            <person name="Agarkova I.V."/>
            <person name="Dunigan D.D."/>
            <person name="Van Etten J.L."/>
        </authorList>
    </citation>
    <scope>NUCLEOTIDE SEQUENCE [LARGE SCALE GENOMIC DNA]</scope>
</reference>
<evidence type="ECO:0000313" key="1">
    <source>
        <dbReference type="EMBL" id="AAC96512.3"/>
    </source>
</evidence>
<protein>
    <submittedName>
        <fullName evidence="1">Uncharacterized protein</fullName>
    </submittedName>
</protein>
<reference evidence="1 2" key="3">
    <citation type="journal article" date="1996" name="Virology">
        <title>Analysis of 94 kb of the chlorella virus PBCV-1 330-kb genome: map positions 88 to 182.</title>
        <authorList>
            <person name="Lu Z."/>
            <person name="Li Y."/>
            <person name="Que Q."/>
            <person name="Kutish G.F."/>
            <person name="Rock D.L."/>
            <person name="Van Etten J.L."/>
        </authorList>
    </citation>
    <scope>NUCLEOTIDE SEQUENCE [LARGE SCALE GENOMIC DNA]</scope>
</reference>
<dbReference type="GeneID" id="917988"/>